<dbReference type="EMBL" id="FOOK01000006">
    <property type="protein sequence ID" value="SFF83486.1"/>
    <property type="molecule type" value="Genomic_DNA"/>
</dbReference>
<evidence type="ECO:0000256" key="9">
    <source>
        <dbReference type="PIRNR" id="PIRNR000723"/>
    </source>
</evidence>
<dbReference type="Gene3D" id="3.40.1160.10">
    <property type="entry name" value="Acetylglutamate kinase-like"/>
    <property type="match status" value="1"/>
</dbReference>
<evidence type="ECO:0000256" key="3">
    <source>
        <dbReference type="ARBA" id="ARBA00013070"/>
    </source>
</evidence>
<dbReference type="FunFam" id="3.40.1160.10:FF:000007">
    <property type="entry name" value="Carbamate kinase"/>
    <property type="match status" value="1"/>
</dbReference>
<evidence type="ECO:0000256" key="5">
    <source>
        <dbReference type="ARBA" id="ARBA00022679"/>
    </source>
</evidence>
<dbReference type="PRINTS" id="PR01469">
    <property type="entry name" value="CARBMTKINASE"/>
</dbReference>
<keyword evidence="12" id="KW-1185">Reference proteome</keyword>
<dbReference type="InterPro" id="IPR001048">
    <property type="entry name" value="Asp/Glu/Uridylate_kinase"/>
</dbReference>
<comment type="catalytic activity">
    <reaction evidence="7">
        <text>hydrogencarbonate + NH4(+) + ATP = carbamoyl phosphate + ADP + H2O + H(+)</text>
        <dbReference type="Rhea" id="RHEA:10152"/>
        <dbReference type="ChEBI" id="CHEBI:15377"/>
        <dbReference type="ChEBI" id="CHEBI:15378"/>
        <dbReference type="ChEBI" id="CHEBI:17544"/>
        <dbReference type="ChEBI" id="CHEBI:28938"/>
        <dbReference type="ChEBI" id="CHEBI:30616"/>
        <dbReference type="ChEBI" id="CHEBI:58228"/>
        <dbReference type="ChEBI" id="CHEBI:456216"/>
        <dbReference type="EC" id="2.7.2.2"/>
    </reaction>
</comment>
<evidence type="ECO:0000256" key="2">
    <source>
        <dbReference type="ARBA" id="ARBA00011066"/>
    </source>
</evidence>
<dbReference type="PANTHER" id="PTHR30409">
    <property type="entry name" value="CARBAMATE KINASE"/>
    <property type="match status" value="1"/>
</dbReference>
<feature type="domain" description="Aspartate/glutamate/uridylate kinase" evidence="10">
    <location>
        <begin position="2"/>
        <end position="293"/>
    </location>
</feature>
<dbReference type="NCBIfam" id="NF009007">
    <property type="entry name" value="PRK12352.1"/>
    <property type="match status" value="1"/>
</dbReference>
<dbReference type="STRING" id="201973.SAMN04488025_10667"/>
<comment type="similarity">
    <text evidence="2 9">Belongs to the carbamate kinase family.</text>
</comment>
<protein>
    <recommendedName>
        <fullName evidence="3 8">Carbamate kinase</fullName>
    </recommendedName>
</protein>
<evidence type="ECO:0000313" key="12">
    <source>
        <dbReference type="Proteomes" id="UP000198661"/>
    </source>
</evidence>
<evidence type="ECO:0000259" key="10">
    <source>
        <dbReference type="Pfam" id="PF00696"/>
    </source>
</evidence>
<dbReference type="Pfam" id="PF00696">
    <property type="entry name" value="AA_kinase"/>
    <property type="match status" value="1"/>
</dbReference>
<dbReference type="UniPathway" id="UPA00996">
    <property type="reaction ID" value="UER00366"/>
</dbReference>
<dbReference type="CDD" id="cd04235">
    <property type="entry name" value="AAK_CK"/>
    <property type="match status" value="1"/>
</dbReference>
<evidence type="ECO:0000256" key="7">
    <source>
        <dbReference type="ARBA" id="ARBA00048467"/>
    </source>
</evidence>
<dbReference type="OrthoDB" id="9766717at2"/>
<dbReference type="PIRSF" id="PIRSF000723">
    <property type="entry name" value="Carbamate_kin"/>
    <property type="match status" value="1"/>
</dbReference>
<dbReference type="PANTHER" id="PTHR30409:SF1">
    <property type="entry name" value="CARBAMATE KINASE-RELATED"/>
    <property type="match status" value="1"/>
</dbReference>
<dbReference type="NCBIfam" id="TIGR00746">
    <property type="entry name" value="arcC"/>
    <property type="match status" value="1"/>
</dbReference>
<proteinExistence type="inferred from homology"/>
<dbReference type="RefSeq" id="WP_092036499.1">
    <property type="nucleotide sequence ID" value="NZ_FOOK01000006.1"/>
</dbReference>
<evidence type="ECO:0000313" key="11">
    <source>
        <dbReference type="EMBL" id="SFF83486.1"/>
    </source>
</evidence>
<keyword evidence="5 9" id="KW-0808">Transferase</keyword>
<dbReference type="SUPFAM" id="SSF53633">
    <property type="entry name" value="Carbamate kinase-like"/>
    <property type="match status" value="1"/>
</dbReference>
<evidence type="ECO:0000256" key="1">
    <source>
        <dbReference type="ARBA" id="ARBA00005118"/>
    </source>
</evidence>
<evidence type="ECO:0000256" key="4">
    <source>
        <dbReference type="ARBA" id="ARBA00022503"/>
    </source>
</evidence>
<evidence type="ECO:0000256" key="8">
    <source>
        <dbReference type="NCBIfam" id="TIGR00746"/>
    </source>
</evidence>
<dbReference type="Proteomes" id="UP000198661">
    <property type="component" value="Unassembled WGS sequence"/>
</dbReference>
<dbReference type="GO" id="GO:0008804">
    <property type="term" value="F:carbamate kinase activity"/>
    <property type="evidence" value="ECO:0007669"/>
    <property type="project" value="UniProtKB-UniRule"/>
</dbReference>
<dbReference type="AlphaFoldDB" id="A0A1I2M236"/>
<sequence length="327" mass="35382">MKKVVIALGGNALQKSKDQATAQAQQRACEQTAEQLLRIIKAGFNVVVTHGNGPQVGNIVLQQEAAATDRTPAMPLDTCGAMSQGMIGYWLQQAIDKSLADAGIPKRAATVITQTVVDPGDPAFRHPTKPIGPFYTEEEARRIMREKGYLFKEDAGRGWRRVVPSPRPVDIVEKDVIRELVENGHIVVCAGGGGIPVIRREDGSFEGVEAVIDKDLGAAKLAELVDADILLILTAVEKVAIHFRQPNQSELEEVTTDQLRRYMQEGHFAPGSMLPKVEATLQFADSRPGRTAVITSLEKGFDALLGKAGTRISARGSGVRKEMPLTS</sequence>
<name>A0A1I2M236_9BACL</name>
<evidence type="ECO:0000256" key="6">
    <source>
        <dbReference type="ARBA" id="ARBA00022777"/>
    </source>
</evidence>
<comment type="pathway">
    <text evidence="1">Metabolic intermediate metabolism; carbamoyl phosphate degradation; CO(2) and NH(3) from carbamoyl phosphate: step 1/1.</text>
</comment>
<dbReference type="InterPro" id="IPR003964">
    <property type="entry name" value="Carb_kinase"/>
</dbReference>
<organism evidence="11 12">
    <name type="scientific">Planifilum fulgidum</name>
    <dbReference type="NCBI Taxonomy" id="201973"/>
    <lineage>
        <taxon>Bacteria</taxon>
        <taxon>Bacillati</taxon>
        <taxon>Bacillota</taxon>
        <taxon>Bacilli</taxon>
        <taxon>Bacillales</taxon>
        <taxon>Thermoactinomycetaceae</taxon>
        <taxon>Planifilum</taxon>
    </lineage>
</organism>
<keyword evidence="6 9" id="KW-0418">Kinase</keyword>
<dbReference type="GO" id="GO:0019546">
    <property type="term" value="P:L-arginine deiminase pathway"/>
    <property type="evidence" value="ECO:0007669"/>
    <property type="project" value="TreeGrafter"/>
</dbReference>
<keyword evidence="4" id="KW-0056">Arginine metabolism</keyword>
<dbReference type="GO" id="GO:0005829">
    <property type="term" value="C:cytosol"/>
    <property type="evidence" value="ECO:0007669"/>
    <property type="project" value="TreeGrafter"/>
</dbReference>
<accession>A0A1I2M236</accession>
<reference evidence="11 12" key="1">
    <citation type="submission" date="2016-10" db="EMBL/GenBank/DDBJ databases">
        <authorList>
            <person name="de Groot N.N."/>
        </authorList>
    </citation>
    <scope>NUCLEOTIDE SEQUENCE [LARGE SCALE GENOMIC DNA]</scope>
    <source>
        <strain evidence="11 12">DSM 44945</strain>
    </source>
</reference>
<dbReference type="InterPro" id="IPR036393">
    <property type="entry name" value="AceGlu_kinase-like_sf"/>
</dbReference>
<gene>
    <name evidence="11" type="ORF">SAMN04488025_10667</name>
</gene>